<dbReference type="OrthoDB" id="1858978at2759"/>
<keyword evidence="2" id="KW-1185">Reference proteome</keyword>
<name>A0A834LXU2_RHOSS</name>
<dbReference type="Proteomes" id="UP000626092">
    <property type="component" value="Unassembled WGS sequence"/>
</dbReference>
<comment type="caution">
    <text evidence="1">The sequence shown here is derived from an EMBL/GenBank/DDBJ whole genome shotgun (WGS) entry which is preliminary data.</text>
</comment>
<sequence>MMRTANHLVYAQVSKRGELSYEALLFLDRAVVFPLKETKYDAYLRNVEVMNAAGQNIDAYNIETFEDTCIYGVVGTH</sequence>
<accession>A0A834LXU2</accession>
<evidence type="ECO:0000313" key="2">
    <source>
        <dbReference type="Proteomes" id="UP000626092"/>
    </source>
</evidence>
<evidence type="ECO:0000313" key="1">
    <source>
        <dbReference type="EMBL" id="KAF7150118.1"/>
    </source>
</evidence>
<protein>
    <submittedName>
        <fullName evidence="1">Uncharacterized protein</fullName>
    </submittedName>
</protein>
<dbReference type="AlphaFoldDB" id="A0A834LXU2"/>
<dbReference type="EMBL" id="WJXA01000002">
    <property type="protein sequence ID" value="KAF7150118.1"/>
    <property type="molecule type" value="Genomic_DNA"/>
</dbReference>
<reference evidence="1" key="1">
    <citation type="submission" date="2019-11" db="EMBL/GenBank/DDBJ databases">
        <authorList>
            <person name="Liu Y."/>
            <person name="Hou J."/>
            <person name="Li T.-Q."/>
            <person name="Guan C.-H."/>
            <person name="Wu X."/>
            <person name="Wu H.-Z."/>
            <person name="Ling F."/>
            <person name="Zhang R."/>
            <person name="Shi X.-G."/>
            <person name="Ren J.-P."/>
            <person name="Chen E.-F."/>
            <person name="Sun J.-M."/>
        </authorList>
    </citation>
    <scope>NUCLEOTIDE SEQUENCE</scope>
    <source>
        <strain evidence="1">Adult_tree_wgs_1</strain>
        <tissue evidence="1">Leaves</tissue>
    </source>
</reference>
<gene>
    <name evidence="1" type="ORF">RHSIM_Rhsim02G0221700</name>
</gene>
<proteinExistence type="predicted"/>
<organism evidence="1 2">
    <name type="scientific">Rhododendron simsii</name>
    <name type="common">Sims's rhododendron</name>
    <dbReference type="NCBI Taxonomy" id="118357"/>
    <lineage>
        <taxon>Eukaryota</taxon>
        <taxon>Viridiplantae</taxon>
        <taxon>Streptophyta</taxon>
        <taxon>Embryophyta</taxon>
        <taxon>Tracheophyta</taxon>
        <taxon>Spermatophyta</taxon>
        <taxon>Magnoliopsida</taxon>
        <taxon>eudicotyledons</taxon>
        <taxon>Gunneridae</taxon>
        <taxon>Pentapetalae</taxon>
        <taxon>asterids</taxon>
        <taxon>Ericales</taxon>
        <taxon>Ericaceae</taxon>
        <taxon>Ericoideae</taxon>
        <taxon>Rhodoreae</taxon>
        <taxon>Rhododendron</taxon>
    </lineage>
</organism>